<evidence type="ECO:0000256" key="6">
    <source>
        <dbReference type="ARBA" id="ARBA00022642"/>
    </source>
</evidence>
<dbReference type="PIRSF" id="PIRSF000171">
    <property type="entry name" value="SDHA_APRA_LASPO"/>
    <property type="match status" value="1"/>
</dbReference>
<protein>
    <recommendedName>
        <fullName evidence="4 10">L-aspartate oxidase</fullName>
        <ecNumber evidence="4 10">1.4.3.16</ecNumber>
    </recommendedName>
</protein>
<dbReference type="GO" id="GO:0005737">
    <property type="term" value="C:cytoplasm"/>
    <property type="evidence" value="ECO:0007669"/>
    <property type="project" value="UniProtKB-SubCell"/>
</dbReference>
<evidence type="ECO:0000256" key="13">
    <source>
        <dbReference type="SAM" id="Coils"/>
    </source>
</evidence>
<evidence type="ECO:0000256" key="10">
    <source>
        <dbReference type="NCBIfam" id="TIGR00551"/>
    </source>
</evidence>
<evidence type="ECO:0000313" key="17">
    <source>
        <dbReference type="Proteomes" id="UP000242561"/>
    </source>
</evidence>
<reference evidence="16 17" key="1">
    <citation type="submission" date="2016-11" db="EMBL/GenBank/DDBJ databases">
        <title>Sphingorhabdus sp. LPB0140, isolated from marine environment.</title>
        <authorList>
            <person name="Kim E."/>
            <person name="Yi H."/>
        </authorList>
    </citation>
    <scope>NUCLEOTIDE SEQUENCE [LARGE SCALE GENOMIC DNA]</scope>
    <source>
        <strain evidence="16 17">LPB0140</strain>
    </source>
</reference>
<dbReference type="SUPFAM" id="SSF56425">
    <property type="entry name" value="Succinate dehydrogenase/fumarate reductase flavoprotein, catalytic domain"/>
    <property type="match status" value="1"/>
</dbReference>
<dbReference type="InterPro" id="IPR003953">
    <property type="entry name" value="FAD-dep_OxRdtase_2_FAD-bd"/>
</dbReference>
<dbReference type="Gene3D" id="3.90.700.10">
    <property type="entry name" value="Succinate dehydrogenase/fumarate reductase flavoprotein, catalytic domain"/>
    <property type="match status" value="1"/>
</dbReference>
<feature type="coiled-coil region" evidence="13">
    <location>
        <begin position="450"/>
        <end position="477"/>
    </location>
</feature>
<evidence type="ECO:0000256" key="1">
    <source>
        <dbReference type="ARBA" id="ARBA00001974"/>
    </source>
</evidence>
<dbReference type="GO" id="GO:0008734">
    <property type="term" value="F:L-aspartate oxidase activity"/>
    <property type="evidence" value="ECO:0007669"/>
    <property type="project" value="UniProtKB-UniRule"/>
</dbReference>
<dbReference type="PRINTS" id="PR00368">
    <property type="entry name" value="FADPNR"/>
</dbReference>
<dbReference type="EMBL" id="CP018154">
    <property type="protein sequence ID" value="APG62097.1"/>
    <property type="molecule type" value="Genomic_DNA"/>
</dbReference>
<comment type="catalytic activity">
    <reaction evidence="9">
        <text>L-aspartate + O2 = iminosuccinate + H2O2</text>
        <dbReference type="Rhea" id="RHEA:25876"/>
        <dbReference type="ChEBI" id="CHEBI:15379"/>
        <dbReference type="ChEBI" id="CHEBI:16240"/>
        <dbReference type="ChEBI" id="CHEBI:29991"/>
        <dbReference type="ChEBI" id="CHEBI:77875"/>
        <dbReference type="EC" id="1.4.3.16"/>
    </reaction>
    <physiologicalReaction direction="left-to-right" evidence="9">
        <dbReference type="Rhea" id="RHEA:25877"/>
    </physiologicalReaction>
</comment>
<dbReference type="OrthoDB" id="9806724at2"/>
<evidence type="ECO:0000256" key="9">
    <source>
        <dbReference type="ARBA" id="ARBA00048305"/>
    </source>
</evidence>
<dbReference type="PANTHER" id="PTHR42716">
    <property type="entry name" value="L-ASPARTATE OXIDASE"/>
    <property type="match status" value="1"/>
</dbReference>
<dbReference type="GO" id="GO:0034628">
    <property type="term" value="P:'de novo' NAD+ biosynthetic process from L-aspartate"/>
    <property type="evidence" value="ECO:0007669"/>
    <property type="project" value="TreeGrafter"/>
</dbReference>
<dbReference type="PRINTS" id="PR00411">
    <property type="entry name" value="PNDRDTASEI"/>
</dbReference>
<organism evidence="16 17">
    <name type="scientific">Sphingorhabdus lutea</name>
    <dbReference type="NCBI Taxonomy" id="1913578"/>
    <lineage>
        <taxon>Bacteria</taxon>
        <taxon>Pseudomonadati</taxon>
        <taxon>Pseudomonadota</taxon>
        <taxon>Alphaproteobacteria</taxon>
        <taxon>Sphingomonadales</taxon>
        <taxon>Sphingomonadaceae</taxon>
        <taxon>Sphingorhabdus</taxon>
    </lineage>
</organism>
<dbReference type="STRING" id="1913578.LPB140_03930"/>
<evidence type="ECO:0000259" key="14">
    <source>
        <dbReference type="Pfam" id="PF00890"/>
    </source>
</evidence>
<gene>
    <name evidence="16" type="ORF">LPB140_03930</name>
</gene>
<dbReference type="FunFam" id="3.90.700.10:FF:000002">
    <property type="entry name" value="L-aspartate oxidase"/>
    <property type="match status" value="1"/>
</dbReference>
<evidence type="ECO:0000256" key="5">
    <source>
        <dbReference type="ARBA" id="ARBA00022630"/>
    </source>
</evidence>
<dbReference type="InterPro" id="IPR027477">
    <property type="entry name" value="Succ_DH/fumarate_Rdtase_cat_sf"/>
</dbReference>
<evidence type="ECO:0000256" key="3">
    <source>
        <dbReference type="ARBA" id="ARBA00008562"/>
    </source>
</evidence>
<comment type="subcellular location">
    <subcellularLocation>
        <location evidence="12">Cytoplasm</location>
    </subcellularLocation>
</comment>
<name>A0A1L3JAE3_9SPHN</name>
<dbReference type="EC" id="1.4.3.16" evidence="4 10"/>
<feature type="active site" description="Proton acceptor" evidence="11">
    <location>
        <position position="287"/>
    </location>
</feature>
<keyword evidence="7 12" id="KW-0274">FAD</keyword>
<evidence type="ECO:0000259" key="15">
    <source>
        <dbReference type="Pfam" id="PF02910"/>
    </source>
</evidence>
<dbReference type="Pfam" id="PF02910">
    <property type="entry name" value="Succ_DH_flav_C"/>
    <property type="match status" value="1"/>
</dbReference>
<evidence type="ECO:0000256" key="11">
    <source>
        <dbReference type="PIRSR" id="PIRSR000171-1"/>
    </source>
</evidence>
<evidence type="ECO:0000256" key="8">
    <source>
        <dbReference type="ARBA" id="ARBA00023002"/>
    </source>
</evidence>
<evidence type="ECO:0000256" key="7">
    <source>
        <dbReference type="ARBA" id="ARBA00022827"/>
    </source>
</evidence>
<comment type="function">
    <text evidence="12">Catalyzes the oxidation of L-aspartate to iminoaspartate.</text>
</comment>
<dbReference type="InterPro" id="IPR036188">
    <property type="entry name" value="FAD/NAD-bd_sf"/>
</dbReference>
<dbReference type="PANTHER" id="PTHR42716:SF2">
    <property type="entry name" value="L-ASPARTATE OXIDASE, CHLOROPLASTIC"/>
    <property type="match status" value="1"/>
</dbReference>
<evidence type="ECO:0000256" key="4">
    <source>
        <dbReference type="ARBA" id="ARBA00012173"/>
    </source>
</evidence>
<keyword evidence="8 12" id="KW-0560">Oxidoreductase</keyword>
<dbReference type="FunFam" id="1.20.58.100:FF:000002">
    <property type="entry name" value="L-aspartate oxidase"/>
    <property type="match status" value="1"/>
</dbReference>
<dbReference type="Pfam" id="PF00890">
    <property type="entry name" value="FAD_binding_2"/>
    <property type="match status" value="1"/>
</dbReference>
<comment type="cofactor">
    <cofactor evidence="1 12">
        <name>FAD</name>
        <dbReference type="ChEBI" id="CHEBI:57692"/>
    </cofactor>
</comment>
<evidence type="ECO:0000256" key="12">
    <source>
        <dbReference type="RuleBase" id="RU362049"/>
    </source>
</evidence>
<dbReference type="Gene3D" id="3.50.50.60">
    <property type="entry name" value="FAD/NAD(P)-binding domain"/>
    <property type="match status" value="1"/>
</dbReference>
<keyword evidence="5 12" id="KW-0285">Flavoprotein</keyword>
<dbReference type="RefSeq" id="WP_072558747.1">
    <property type="nucleotide sequence ID" value="NZ_CP018154.1"/>
</dbReference>
<keyword evidence="17" id="KW-1185">Reference proteome</keyword>
<evidence type="ECO:0000313" key="16">
    <source>
        <dbReference type="EMBL" id="APG62097.1"/>
    </source>
</evidence>
<dbReference type="KEGG" id="sphl:LPB140_03930"/>
<sequence>MNQHDIVIIGSGAAGLTAAISLAEKHKVLVLAKGDLKSGSTAWAQGGIAAVLDAGDTFENHINDTMVAGAGLNRRNAVEHVIENAPAAIERLIDMGVPFNKEAEHLHLTREGGHSHRRIVHVDDATGWAVQAALLKTAEENPNITLLPHQTAIDLITGKHEARYSGSGRVWGVYALNEKSGKVEAHIGRATILASGGAGRCYLFSTAPRGATGDGIAMAWRAGGRVSNMEMMQFHPTCLYNLEVKNFLITEAVRGEGGHLKLPPGVAGGGERFMQHFDKERMELAPRDIVARANDHEIKRLGLDYVHLDISHKDPEFVKGHFPNIYEKLITLGIDMTKGPIPVVPAQHYTCGGVLTDMDGRTDLPGLYAAGEVAESGLHGANRLASNSLLECFVFGESAAKHIMDNWDSFDAPPEINPWDESRVSDSDEEVVIKQTWTEIRRFMWNYVGIVRTTKRLERARNRIDLLKQEVEDYYSNFRVTTDLIELRNLLQTSELIVKSALERKESRGLHYTLDYPKMLEEAADTVLVP</sequence>
<dbReference type="InterPro" id="IPR037099">
    <property type="entry name" value="Fum_R/Succ_DH_flav-like_C_sf"/>
</dbReference>
<dbReference type="InterPro" id="IPR005288">
    <property type="entry name" value="NadB"/>
</dbReference>
<evidence type="ECO:0000256" key="2">
    <source>
        <dbReference type="ARBA" id="ARBA00004950"/>
    </source>
</evidence>
<feature type="domain" description="FAD-dependent oxidoreductase 2 FAD-binding" evidence="14">
    <location>
        <begin position="5"/>
        <end position="389"/>
    </location>
</feature>
<dbReference type="NCBIfam" id="TIGR00551">
    <property type="entry name" value="nadB"/>
    <property type="match status" value="1"/>
</dbReference>
<keyword evidence="13" id="KW-0175">Coiled coil</keyword>
<feature type="domain" description="Fumarate reductase/succinate dehydrogenase flavoprotein-like C-terminal" evidence="15">
    <location>
        <begin position="439"/>
        <end position="519"/>
    </location>
</feature>
<dbReference type="SUPFAM" id="SSF46977">
    <property type="entry name" value="Succinate dehydrogenase/fumarate reductase flavoprotein C-terminal domain"/>
    <property type="match status" value="1"/>
</dbReference>
<dbReference type="UniPathway" id="UPA00253">
    <property type="reaction ID" value="UER00326"/>
</dbReference>
<dbReference type="AlphaFoldDB" id="A0A1L3JAE3"/>
<comment type="pathway">
    <text evidence="2 12">Cofactor biosynthesis; NAD(+) biosynthesis; iminoaspartate from L-aspartate (oxidase route): step 1/1.</text>
</comment>
<dbReference type="Proteomes" id="UP000242561">
    <property type="component" value="Chromosome"/>
</dbReference>
<proteinExistence type="inferred from homology"/>
<dbReference type="NCBIfam" id="NF006567">
    <property type="entry name" value="PRK09077.1"/>
    <property type="match status" value="1"/>
</dbReference>
<dbReference type="SUPFAM" id="SSF51905">
    <property type="entry name" value="FAD/NAD(P)-binding domain"/>
    <property type="match status" value="1"/>
</dbReference>
<comment type="similarity">
    <text evidence="3 12">Belongs to the FAD-dependent oxidoreductase 2 family. NadB subfamily.</text>
</comment>
<dbReference type="Gene3D" id="1.20.58.100">
    <property type="entry name" value="Fumarate reductase/succinate dehydrogenase flavoprotein-like, C-terminal domain"/>
    <property type="match status" value="1"/>
</dbReference>
<keyword evidence="6 12" id="KW-0662">Pyridine nucleotide biosynthesis</keyword>
<dbReference type="InterPro" id="IPR015939">
    <property type="entry name" value="Fum_Rdtase/Succ_DH_flav-like_C"/>
</dbReference>
<accession>A0A1L3JAE3</accession>